<gene>
    <name evidence="3" type="ordered locus">TREAZ_0974</name>
</gene>
<dbReference type="Gene3D" id="2.30.110.10">
    <property type="entry name" value="Electron Transport, Fmn-binding Protein, Chain A"/>
    <property type="match status" value="1"/>
</dbReference>
<proteinExistence type="inferred from homology"/>
<evidence type="ECO:0000259" key="2">
    <source>
        <dbReference type="Pfam" id="PF01613"/>
    </source>
</evidence>
<dbReference type="InterPro" id="IPR052174">
    <property type="entry name" value="Flavoredoxin"/>
</dbReference>
<sequence length="186" mass="20580">MKQKEAILADSGWKERSIKEFSGSPSQRIGSDWMLITAGDVSKDKSSWNTMTASWGGLGVLWGRDVAFMFIRPSRQTYHLANASSLFTLSFFDESCRTALDLCGVKSGRDIDKASEAGLTPIVFGSGTAAGAVGFKEAKEIIVCRKLYTHDFDPSKFLDPVSIEKAYNGQDYHRMFIGEIISFQCH</sequence>
<comment type="similarity">
    <text evidence="1">Belongs to the flavoredoxin family.</text>
</comment>
<dbReference type="Pfam" id="PF01613">
    <property type="entry name" value="Flavin_Reduct"/>
    <property type="match status" value="1"/>
</dbReference>
<dbReference type="HOGENOM" id="CLU_102849_0_0_12"/>
<dbReference type="EMBL" id="CP001841">
    <property type="protein sequence ID" value="AEF81174.1"/>
    <property type="molecule type" value="Genomic_DNA"/>
</dbReference>
<dbReference type="SUPFAM" id="SSF50475">
    <property type="entry name" value="FMN-binding split barrel"/>
    <property type="match status" value="1"/>
</dbReference>
<dbReference type="GO" id="GO:0010181">
    <property type="term" value="F:FMN binding"/>
    <property type="evidence" value="ECO:0007669"/>
    <property type="project" value="InterPro"/>
</dbReference>
<dbReference type="STRING" id="545695.TREAZ_0974"/>
<reference evidence="3 4" key="2">
    <citation type="journal article" date="2011" name="ISME J.">
        <title>RNA-seq reveals cooperative metabolic interactions between two termite-gut spirochete species in co-culture.</title>
        <authorList>
            <person name="Rosenthal A.Z."/>
            <person name="Matson E.G."/>
            <person name="Eldar A."/>
            <person name="Leadbetter J.R."/>
        </authorList>
    </citation>
    <scope>NUCLEOTIDE SEQUENCE [LARGE SCALE GENOMIC DNA]</scope>
    <source>
        <strain evidence="4">ATCC BAA-888 / DSM 13862 / ZAS-9</strain>
    </source>
</reference>
<dbReference type="Proteomes" id="UP000009222">
    <property type="component" value="Chromosome"/>
</dbReference>
<evidence type="ECO:0000256" key="1">
    <source>
        <dbReference type="ARBA" id="ARBA00038054"/>
    </source>
</evidence>
<dbReference type="InterPro" id="IPR012349">
    <property type="entry name" value="Split_barrel_FMN-bd"/>
</dbReference>
<dbReference type="InParanoid" id="F5Y8A8"/>
<dbReference type="OrthoDB" id="9791490at2"/>
<dbReference type="AlphaFoldDB" id="F5Y8A8"/>
<keyword evidence="4" id="KW-1185">Reference proteome</keyword>
<dbReference type="PANTHER" id="PTHR43567:SF5">
    <property type="entry name" value="HYPOTHETICAL CYTOSOLIC PROTEIN"/>
    <property type="match status" value="1"/>
</dbReference>
<name>F5Y8A8_LEAAZ</name>
<dbReference type="GO" id="GO:0016646">
    <property type="term" value="F:oxidoreductase activity, acting on the CH-NH group of donors, NAD or NADP as acceptor"/>
    <property type="evidence" value="ECO:0007669"/>
    <property type="project" value="UniProtKB-ARBA"/>
</dbReference>
<dbReference type="PANTHER" id="PTHR43567">
    <property type="entry name" value="FLAVOREDOXIN-RELATED-RELATED"/>
    <property type="match status" value="1"/>
</dbReference>
<reference evidence="4" key="1">
    <citation type="submission" date="2009-12" db="EMBL/GenBank/DDBJ databases">
        <title>Complete sequence of Treponema azotonutricium strain ZAS-9.</title>
        <authorList>
            <person name="Tetu S.G."/>
            <person name="Matson E."/>
            <person name="Ren Q."/>
            <person name="Seshadri R."/>
            <person name="Elbourne L."/>
            <person name="Hassan K.A."/>
            <person name="Durkin A."/>
            <person name="Radune D."/>
            <person name="Mohamoud Y."/>
            <person name="Shay R."/>
            <person name="Jin S."/>
            <person name="Zhang X."/>
            <person name="Lucey K."/>
            <person name="Ballor N.R."/>
            <person name="Ottesen E."/>
            <person name="Rosenthal R."/>
            <person name="Allen A."/>
            <person name="Leadbetter J.R."/>
            <person name="Paulsen I.T."/>
        </authorList>
    </citation>
    <scope>NUCLEOTIDE SEQUENCE [LARGE SCALE GENOMIC DNA]</scope>
    <source>
        <strain evidence="4">ATCC BAA-888 / DSM 13862 / ZAS-9</strain>
    </source>
</reference>
<protein>
    <recommendedName>
        <fullName evidence="2">Flavin reductase like domain-containing protein</fullName>
    </recommendedName>
</protein>
<accession>F5Y8A8</accession>
<evidence type="ECO:0000313" key="3">
    <source>
        <dbReference type="EMBL" id="AEF81174.1"/>
    </source>
</evidence>
<feature type="domain" description="Flavin reductase like" evidence="2">
    <location>
        <begin position="31"/>
        <end position="184"/>
    </location>
</feature>
<organism evidence="3 4">
    <name type="scientific">Leadbettera azotonutricia (strain ATCC BAA-888 / DSM 13862 / ZAS-9)</name>
    <name type="common">Treponema azotonutricium</name>
    <dbReference type="NCBI Taxonomy" id="545695"/>
    <lineage>
        <taxon>Bacteria</taxon>
        <taxon>Pseudomonadati</taxon>
        <taxon>Spirochaetota</taxon>
        <taxon>Spirochaetia</taxon>
        <taxon>Spirochaetales</taxon>
        <taxon>Breznakiellaceae</taxon>
        <taxon>Leadbettera</taxon>
    </lineage>
</organism>
<dbReference type="InterPro" id="IPR002563">
    <property type="entry name" value="Flavin_Rdtase-like_dom"/>
</dbReference>
<evidence type="ECO:0000313" key="4">
    <source>
        <dbReference type="Proteomes" id="UP000009222"/>
    </source>
</evidence>
<dbReference type="RefSeq" id="WP_015711011.1">
    <property type="nucleotide sequence ID" value="NC_015577.1"/>
</dbReference>
<dbReference type="KEGG" id="taz:TREAZ_0974"/>
<dbReference type="eggNOG" id="COG1853">
    <property type="taxonomic scope" value="Bacteria"/>
</dbReference>